<name>A0A9J7BQV1_9BACT</name>
<sequence>MAIVNSKITLDELQELARFWSEDRDAISVYFKAPAPSELAHREEPIFAKDQIKQKLGSLKGMSHADREDVQRILETVSELKGNNGRAKVIFACWSKGIWREYDAPGDFGCRIDVGPNFSLAPLIAQQQGRRRYCIALADRNRARLLLLEAREITEHSQVIDEDDKEKIRTTGTGKSVHLERKKDEQVRRHFTFVAEHLLHFYEHKDYDCLIVGCRDDMWPAIEAELHPDLKRVLAGHFHCDPGIASCEEIQEKAQALVDVRDRVDEQKLMERTMGGFASNALGAVGINEVIDALEKGEVRTLLWTSKPDGEQHSASLCEHCGHLEGKELNACTLCGGKMRLYQNAEEALLRHALGRSIEVREMHYSKLPMPDRIAAWLRFRAEISTPQALAS</sequence>
<proteinExistence type="predicted"/>
<dbReference type="Proteomes" id="UP001059380">
    <property type="component" value="Chromosome"/>
</dbReference>
<dbReference type="RefSeq" id="WP_260794451.1">
    <property type="nucleotide sequence ID" value="NZ_CP093313.1"/>
</dbReference>
<accession>A0A9J7BQV1</accession>
<dbReference type="Gene3D" id="3.30.420.60">
    <property type="entry name" value="eRF1 domain 2"/>
    <property type="match status" value="1"/>
</dbReference>
<evidence type="ECO:0000313" key="1">
    <source>
        <dbReference type="EMBL" id="UWZ84945.1"/>
    </source>
</evidence>
<gene>
    <name evidence="1" type="ORF">MOP44_03155</name>
</gene>
<organism evidence="1 2">
    <name type="scientific">Occallatibacter riparius</name>
    <dbReference type="NCBI Taxonomy" id="1002689"/>
    <lineage>
        <taxon>Bacteria</taxon>
        <taxon>Pseudomonadati</taxon>
        <taxon>Acidobacteriota</taxon>
        <taxon>Terriglobia</taxon>
        <taxon>Terriglobales</taxon>
        <taxon>Acidobacteriaceae</taxon>
        <taxon>Occallatibacter</taxon>
    </lineage>
</organism>
<dbReference type="EMBL" id="CP093313">
    <property type="protein sequence ID" value="UWZ84945.1"/>
    <property type="molecule type" value="Genomic_DNA"/>
</dbReference>
<dbReference type="InterPro" id="IPR042226">
    <property type="entry name" value="eFR1_2_sf"/>
</dbReference>
<reference evidence="1" key="1">
    <citation type="submission" date="2021-04" db="EMBL/GenBank/DDBJ databases">
        <title>Phylogenetic analysis of Acidobacteriaceae.</title>
        <authorList>
            <person name="Qiu L."/>
            <person name="Zhang Q."/>
        </authorList>
    </citation>
    <scope>NUCLEOTIDE SEQUENCE</scope>
    <source>
        <strain evidence="1">DSM 25168</strain>
    </source>
</reference>
<protein>
    <recommendedName>
        <fullName evidence="3">eRF1 domain-containing protein</fullName>
    </recommendedName>
</protein>
<dbReference type="Pfam" id="PF18854">
    <property type="entry name" value="baeRF_family10"/>
    <property type="match status" value="1"/>
</dbReference>
<dbReference type="AlphaFoldDB" id="A0A9J7BQV1"/>
<dbReference type="KEGG" id="orp:MOP44_03155"/>
<evidence type="ECO:0000313" key="2">
    <source>
        <dbReference type="Proteomes" id="UP001059380"/>
    </source>
</evidence>
<keyword evidence="2" id="KW-1185">Reference proteome</keyword>
<evidence type="ECO:0008006" key="3">
    <source>
        <dbReference type="Google" id="ProtNLM"/>
    </source>
</evidence>
<dbReference type="InterPro" id="IPR041202">
    <property type="entry name" value="BaeRF_family10"/>
</dbReference>